<dbReference type="PANTHER" id="PTHR10357:SF216">
    <property type="entry name" value="MALTOOLIGOSYL TREHALOSE SYNTHASE-RELATED"/>
    <property type="match status" value="1"/>
</dbReference>
<keyword evidence="3" id="KW-1185">Reference proteome</keyword>
<dbReference type="PANTHER" id="PTHR10357">
    <property type="entry name" value="ALPHA-AMYLASE FAMILY MEMBER"/>
    <property type="match status" value="1"/>
</dbReference>
<dbReference type="SMART" id="SM00642">
    <property type="entry name" value="Aamy"/>
    <property type="match status" value="1"/>
</dbReference>
<dbReference type="GO" id="GO:0005992">
    <property type="term" value="P:trehalose biosynthetic process"/>
    <property type="evidence" value="ECO:0007669"/>
    <property type="project" value="TreeGrafter"/>
</dbReference>
<proteinExistence type="predicted"/>
<dbReference type="GO" id="GO:0047470">
    <property type="term" value="F:(1,4)-alpha-D-glucan 1-alpha-D-glucosylmutase activity"/>
    <property type="evidence" value="ECO:0007669"/>
    <property type="project" value="TreeGrafter"/>
</dbReference>
<name>A0A5Q2RKE1_9ACTN</name>
<dbReference type="CDD" id="cd11336">
    <property type="entry name" value="AmyAc_MTSase"/>
    <property type="match status" value="1"/>
</dbReference>
<dbReference type="SUPFAM" id="SSF51445">
    <property type="entry name" value="(Trans)glycosidases"/>
    <property type="match status" value="1"/>
</dbReference>
<dbReference type="EMBL" id="CP045851">
    <property type="protein sequence ID" value="QGG96303.1"/>
    <property type="molecule type" value="Genomic_DNA"/>
</dbReference>
<sequence length="902" mass="99708">MPAPRATYRLQLRPDFGFDDAADVADRLAELGVSHVYTSPYLQAAPGSTHGYDVVDHSRVNDELGGPEAHRRFVDRLGELGLAQVVDIVPNHMAIGSPLNLWWWDVLENGRSSRFAGHFDVDWDPPESKLRNRVLMPILGDQYGRVLERGEITLEWGEDARFRIRYFDHVLPVAPRTLDRVLLGAARRADGGTADRLAFIGHSFGRLPSATTTSHADVVTRHRDKEVLHDLLRTLRHEDPGARAAVEAEVASINDDVDALDDLLDHQNHRLAFWRTAGHDLDYRRFFDINSLVGLRVEDPKVFADTHQLVLRWLADGEVDGMRVDHPDGLRDPAAYVELLRAAGPAAWIVIEKILEPGEALPSSWPVDGTTGYDFCHVVTRLLHDPRGEAPVRALHAEVIGVDPDDAEEALAAVVHRAKHAVMRDSLAADLGRATELFVAVSEHHRRWRDFTRRDLHDALEETAACFSVYRTYVGEDGRCTPTDARVIEEALAEAAERRDDLDPEVFEFLGLVLRGDLEPGAGTAATELRMRFQQITGPVMAKGVEDTAFYDHVPLASLNEVGSDPSVFALEPAEVHAALALAADAAPRAMLALSTHDTKRSEDVRARLALLSEVPGAWSEAVRRWTAMAAPHRAAQDAPGWPDPRMEHLLWQTLVGAHPLGADRAVAYMEKAAKEAKRHTSWVDPVPAFDDALAAFVRAVCEDEELTADLAAFVEPLVPAGRLNALAQKLVQLTAPGVPDIYQGTELWDLSLVDPDNRRPVDHDLRRRLLSRARELTPEQRRDADDEGTPKLWVVHRALALRAERPEWFDGASYAPLAVGGAAAGHAFAYLRGGHAAAVVPRLPLGLEAAGGWQDTTVELPEGSWWDELGERRWDGGSIRLADLLERFPVALLRDDRGGTP</sequence>
<evidence type="ECO:0000313" key="2">
    <source>
        <dbReference type="EMBL" id="QGG96303.1"/>
    </source>
</evidence>
<dbReference type="Gene3D" id="3.20.20.80">
    <property type="entry name" value="Glycosidases"/>
    <property type="match status" value="4"/>
</dbReference>
<dbReference type="Gene3D" id="3.30.1590.10">
    <property type="entry name" value="Maltooligosyl trehalose synthase, domain 2"/>
    <property type="match status" value="1"/>
</dbReference>
<feature type="domain" description="Glycosyl hydrolase family 13 catalytic" evidence="1">
    <location>
        <begin position="11"/>
        <end position="775"/>
    </location>
</feature>
<dbReference type="KEGG" id="atq:GH723_15025"/>
<dbReference type="RefSeq" id="WP_153760407.1">
    <property type="nucleotide sequence ID" value="NZ_CP045851.1"/>
</dbReference>
<dbReference type="InterPro" id="IPR012767">
    <property type="entry name" value="Trehalose_TreY"/>
</dbReference>
<evidence type="ECO:0000313" key="3">
    <source>
        <dbReference type="Proteomes" id="UP000334019"/>
    </source>
</evidence>
<reference evidence="2 3" key="1">
    <citation type="submission" date="2019-11" db="EMBL/GenBank/DDBJ databases">
        <authorList>
            <person name="He Y."/>
        </authorList>
    </citation>
    <scope>NUCLEOTIDE SEQUENCE [LARGE SCALE GENOMIC DNA]</scope>
    <source>
        <strain evidence="2 3">SCSIO 58843</strain>
    </source>
</reference>
<dbReference type="InterPro" id="IPR017853">
    <property type="entry name" value="GH"/>
</dbReference>
<accession>A0A5Q2RKE1</accession>
<dbReference type="AlphaFoldDB" id="A0A5Q2RKE1"/>
<dbReference type="GO" id="GO:0030980">
    <property type="term" value="P:alpha-glucan catabolic process"/>
    <property type="evidence" value="ECO:0007669"/>
    <property type="project" value="TreeGrafter"/>
</dbReference>
<protein>
    <submittedName>
        <fullName evidence="2">Malto-oligosyltrehalose synthase</fullName>
    </submittedName>
</protein>
<gene>
    <name evidence="2" type="primary">treY</name>
    <name evidence="2" type="ORF">GH723_15025</name>
</gene>
<organism evidence="2 3">
    <name type="scientific">Actinomarinicola tropica</name>
    <dbReference type="NCBI Taxonomy" id="2789776"/>
    <lineage>
        <taxon>Bacteria</taxon>
        <taxon>Bacillati</taxon>
        <taxon>Actinomycetota</taxon>
        <taxon>Acidimicrobiia</taxon>
        <taxon>Acidimicrobiales</taxon>
        <taxon>Iamiaceae</taxon>
        <taxon>Actinomarinicola</taxon>
    </lineage>
</organism>
<dbReference type="Pfam" id="PF00128">
    <property type="entry name" value="Alpha-amylase"/>
    <property type="match status" value="1"/>
</dbReference>
<dbReference type="NCBIfam" id="TIGR02401">
    <property type="entry name" value="trehalose_TreY"/>
    <property type="match status" value="1"/>
</dbReference>
<dbReference type="Proteomes" id="UP000334019">
    <property type="component" value="Chromosome"/>
</dbReference>
<dbReference type="InterPro" id="IPR006047">
    <property type="entry name" value="GH13_cat_dom"/>
</dbReference>
<evidence type="ECO:0000259" key="1">
    <source>
        <dbReference type="SMART" id="SM00642"/>
    </source>
</evidence>